<gene>
    <name evidence="3" type="ORF">UFOPK3564_00539</name>
</gene>
<evidence type="ECO:0000256" key="2">
    <source>
        <dbReference type="SAM" id="MobiDB-lite"/>
    </source>
</evidence>
<protein>
    <submittedName>
        <fullName evidence="3">Unannotated protein</fullName>
    </submittedName>
</protein>
<evidence type="ECO:0000256" key="1">
    <source>
        <dbReference type="SAM" id="Coils"/>
    </source>
</evidence>
<evidence type="ECO:0000313" key="3">
    <source>
        <dbReference type="EMBL" id="CAB4900450.1"/>
    </source>
</evidence>
<reference evidence="3" key="1">
    <citation type="submission" date="2020-05" db="EMBL/GenBank/DDBJ databases">
        <authorList>
            <person name="Chiriac C."/>
            <person name="Salcher M."/>
            <person name="Ghai R."/>
            <person name="Kavagutti S V."/>
        </authorList>
    </citation>
    <scope>NUCLEOTIDE SEQUENCE</scope>
</reference>
<proteinExistence type="predicted"/>
<sequence>MPLQRTKKFYKNQLDSIEELQDDLDSLDAEFAELKAKKSRLKKKIKTLSDVVIDEGGEDLLREWEQNRAAAKAGPAATEPAGEDAPAAEQPAQQE</sequence>
<feature type="compositionally biased region" description="Low complexity" evidence="2">
    <location>
        <begin position="69"/>
        <end position="95"/>
    </location>
</feature>
<keyword evidence="1" id="KW-0175">Coiled coil</keyword>
<dbReference type="EMBL" id="CAFBMK010000018">
    <property type="protein sequence ID" value="CAB4900450.1"/>
    <property type="molecule type" value="Genomic_DNA"/>
</dbReference>
<dbReference type="AlphaFoldDB" id="A0A6J7G730"/>
<name>A0A6J7G730_9ZZZZ</name>
<feature type="coiled-coil region" evidence="1">
    <location>
        <begin position="10"/>
        <end position="51"/>
    </location>
</feature>
<feature type="region of interest" description="Disordered" evidence="2">
    <location>
        <begin position="66"/>
        <end position="95"/>
    </location>
</feature>
<accession>A0A6J7G730</accession>
<organism evidence="3">
    <name type="scientific">freshwater metagenome</name>
    <dbReference type="NCBI Taxonomy" id="449393"/>
    <lineage>
        <taxon>unclassified sequences</taxon>
        <taxon>metagenomes</taxon>
        <taxon>ecological metagenomes</taxon>
    </lineage>
</organism>